<dbReference type="InterPro" id="IPR028457">
    <property type="entry name" value="ABI"/>
</dbReference>
<proteinExistence type="inferred from homology"/>
<dbReference type="Proteomes" id="UP001054252">
    <property type="component" value="Unassembled WGS sequence"/>
</dbReference>
<evidence type="ECO:0000313" key="4">
    <source>
        <dbReference type="Proteomes" id="UP001054252"/>
    </source>
</evidence>
<comment type="function">
    <text evidence="2">Involved in regulation of actin and microtubule organization. Part of a WAVE complex that activates the Arp2/3 complex.</text>
</comment>
<dbReference type="PANTHER" id="PTHR10460">
    <property type="entry name" value="ABL INTERACTOR FAMILY MEMBER"/>
    <property type="match status" value="1"/>
</dbReference>
<evidence type="ECO:0000256" key="2">
    <source>
        <dbReference type="ARBA" id="ARBA00025223"/>
    </source>
</evidence>
<gene>
    <name evidence="3" type="ORF">SLEP1_g22958</name>
</gene>
<evidence type="ECO:0000313" key="3">
    <source>
        <dbReference type="EMBL" id="GKV11735.1"/>
    </source>
</evidence>
<reference evidence="3 4" key="1">
    <citation type="journal article" date="2021" name="Commun. Biol.">
        <title>The genome of Shorea leprosula (Dipterocarpaceae) highlights the ecological relevance of drought in aseasonal tropical rainforests.</title>
        <authorList>
            <person name="Ng K.K.S."/>
            <person name="Kobayashi M.J."/>
            <person name="Fawcett J.A."/>
            <person name="Hatakeyama M."/>
            <person name="Paape T."/>
            <person name="Ng C.H."/>
            <person name="Ang C.C."/>
            <person name="Tnah L.H."/>
            <person name="Lee C.T."/>
            <person name="Nishiyama T."/>
            <person name="Sese J."/>
            <person name="O'Brien M.J."/>
            <person name="Copetti D."/>
            <person name="Mohd Noor M.I."/>
            <person name="Ong R.C."/>
            <person name="Putra M."/>
            <person name="Sireger I.Z."/>
            <person name="Indrioko S."/>
            <person name="Kosugi Y."/>
            <person name="Izuno A."/>
            <person name="Isagi Y."/>
            <person name="Lee S.L."/>
            <person name="Shimizu K.K."/>
        </authorList>
    </citation>
    <scope>NUCLEOTIDE SEQUENCE [LARGE SCALE GENOMIC DNA]</scope>
    <source>
        <strain evidence="3">214</strain>
    </source>
</reference>
<evidence type="ECO:0000256" key="1">
    <source>
        <dbReference type="ARBA" id="ARBA00010020"/>
    </source>
</evidence>
<dbReference type="Gene3D" id="6.10.140.1620">
    <property type="match status" value="1"/>
</dbReference>
<dbReference type="AlphaFoldDB" id="A0AAV5JI57"/>
<sequence>MQTFELLSGDPSKEDEGFRFENSLQELRELRSQLHYAADYCETTFRNSEEKRAVVENTKEYIRKAVVTFVDHLGNVSANLNRCIAVTNEFSDAELRIDCLGQRLLSSQLYAEKLALMRVQWSAYSPKHHRRYLSTCNYNNHSSDGIASNCARRVDKRELDMPLFLYTSTNISSSPLKNTDKCDSDLAHVPVGDGISVLSRSPNPNFHFQTCPQKLGRRSFYRKALQNPDILSILQRAKNSSNMRFSS</sequence>
<accession>A0AAV5JI57</accession>
<evidence type="ECO:0008006" key="5">
    <source>
        <dbReference type="Google" id="ProtNLM"/>
    </source>
</evidence>
<name>A0AAV5JI57_9ROSI</name>
<organism evidence="3 4">
    <name type="scientific">Rubroshorea leprosula</name>
    <dbReference type="NCBI Taxonomy" id="152421"/>
    <lineage>
        <taxon>Eukaryota</taxon>
        <taxon>Viridiplantae</taxon>
        <taxon>Streptophyta</taxon>
        <taxon>Embryophyta</taxon>
        <taxon>Tracheophyta</taxon>
        <taxon>Spermatophyta</taxon>
        <taxon>Magnoliopsida</taxon>
        <taxon>eudicotyledons</taxon>
        <taxon>Gunneridae</taxon>
        <taxon>Pentapetalae</taxon>
        <taxon>rosids</taxon>
        <taxon>malvids</taxon>
        <taxon>Malvales</taxon>
        <taxon>Dipterocarpaceae</taxon>
        <taxon>Rubroshorea</taxon>
    </lineage>
</organism>
<protein>
    <recommendedName>
        <fullName evidence="5">Protein ABIL5</fullName>
    </recommendedName>
</protein>
<dbReference type="PANTHER" id="PTHR10460:SF11">
    <property type="entry name" value="PROTEIN ABIL5-RELATED"/>
    <property type="match status" value="1"/>
</dbReference>
<comment type="similarity">
    <text evidence="1">Belongs to the ABI family.</text>
</comment>
<dbReference type="EMBL" id="BPVZ01000035">
    <property type="protein sequence ID" value="GKV11735.1"/>
    <property type="molecule type" value="Genomic_DNA"/>
</dbReference>
<comment type="caution">
    <text evidence="3">The sequence shown here is derived from an EMBL/GenBank/DDBJ whole genome shotgun (WGS) entry which is preliminary data.</text>
</comment>
<keyword evidence="4" id="KW-1185">Reference proteome</keyword>